<dbReference type="InterPro" id="IPR004919">
    <property type="entry name" value="GmrSD_N"/>
</dbReference>
<dbReference type="eggNOG" id="COG1479">
    <property type="taxonomic scope" value="Bacteria"/>
</dbReference>
<proteinExistence type="predicted"/>
<dbReference type="HOGENOM" id="CLU_011736_2_0_9"/>
<gene>
    <name evidence="3" type="ordered locus">Aflv_1635</name>
</gene>
<accession>B7GJY7</accession>
<evidence type="ECO:0000313" key="3">
    <source>
        <dbReference type="EMBL" id="ACJ34000.1"/>
    </source>
</evidence>
<dbReference type="Pfam" id="PF03235">
    <property type="entry name" value="GmrSD_N"/>
    <property type="match status" value="1"/>
</dbReference>
<feature type="domain" description="GmrSD restriction endonucleases C-terminal" evidence="2">
    <location>
        <begin position="399"/>
        <end position="534"/>
    </location>
</feature>
<dbReference type="KEGG" id="afl:Aflv_1635"/>
<evidence type="ECO:0000259" key="2">
    <source>
        <dbReference type="Pfam" id="PF07510"/>
    </source>
</evidence>
<dbReference type="PATRIC" id="fig|491915.6.peg.1681"/>
<name>B7GJY7_ANOFW</name>
<dbReference type="STRING" id="491915.Aflv_1635"/>
<dbReference type="InterPro" id="IPR011089">
    <property type="entry name" value="GmrSD_C"/>
</dbReference>
<dbReference type="Pfam" id="PF07510">
    <property type="entry name" value="GmrSD_C"/>
    <property type="match status" value="1"/>
</dbReference>
<evidence type="ECO:0000313" key="4">
    <source>
        <dbReference type="Proteomes" id="UP000000742"/>
    </source>
</evidence>
<dbReference type="AlphaFoldDB" id="B7GJY7"/>
<dbReference type="PANTHER" id="PTHR35149">
    <property type="entry name" value="SLL5132 PROTEIN"/>
    <property type="match status" value="1"/>
</dbReference>
<dbReference type="GeneID" id="7037890"/>
<dbReference type="RefSeq" id="WP_012575222.1">
    <property type="nucleotide sequence ID" value="NC_011567.1"/>
</dbReference>
<sequence>MKANETKLQPIIEGTKQYVLPLFQRSYSWDKKEWEVLWDDLVELCETENPRDHFIGSIVSMPTNSVPEGVAKFLLIDGQQRLTTIFVILTLLRDLAKLSGNIELADEINNTLIVNPYKKDSDYFKLLPTQVDRSAYKKMVLSEIEQNDDSQIYKAYQYFERKIKQSHIDISRLKSVISNRLSIVSIVLDPDDNPYLVFESLNAKGRPLTQADLIRNFFFMRIHIQDQEVIYNKYWRPMQDSLDENLTEFIRHYLMKDGLYVKQNEIYFSVKEIASENDILEYIKNMYVFSTHYEKLLSPDKESNREIQRALNRLNRMEATTVYPFLLNCYDDYYRGQISDTQFVQVISIIENFLVRRFVCNVPTNQLNKIFNSLYKNTKDDSFGNFIKLLKNHLQSKNYPKDNEFFSRLIDAKLYGSGERGRKTKLILESIEEFFEHKEQVDFDSLTIEHIMPQTLTQSWQEYLGEEWQLVHDLYLHTLGNLTLTGYNSELSNDDFDIKKEKLKASHLEINKYFEKVTSWKKEDIEQRAKHLAEICLKIWPYFGNERTDADVRVTGTNPKELYILGQQFEVHSWRDVLENTMNTIADLEPEKFEQIMVQFPRLVGRDPKKFRAIRQLKNGAYIEVNLSAQSIQRFCVQAIEAIELTTDDWKFITE</sequence>
<protein>
    <submittedName>
        <fullName evidence="3">Uncharacterized conserved protein</fullName>
    </submittedName>
</protein>
<reference evidence="3 4" key="1">
    <citation type="journal article" date="2008" name="Genome Biol.">
        <title>Encapsulated in silica: genome, proteome and physiology of the thermophilic bacterium Anoxybacillus flavithermus WK1.</title>
        <authorList>
            <person name="Saw J.H."/>
            <person name="Mountain B.W."/>
            <person name="Feng L."/>
            <person name="Omelchenko M.V."/>
            <person name="Hou S."/>
            <person name="Saito J.A."/>
            <person name="Stott M.B."/>
            <person name="Li D."/>
            <person name="Zhao G."/>
            <person name="Wu J."/>
            <person name="Galperin M.Y."/>
            <person name="Koonin E.V."/>
            <person name="Makarova K.S."/>
            <person name="Wolf Y.I."/>
            <person name="Rigden D.J."/>
            <person name="Dunfield P.F."/>
            <person name="Wang L."/>
            <person name="Alam M."/>
        </authorList>
    </citation>
    <scope>NUCLEOTIDE SEQUENCE [LARGE SCALE GENOMIC DNA]</scope>
    <source>
        <strain evidence="4">DSM 21510 / WK1</strain>
    </source>
</reference>
<feature type="domain" description="GmrSD restriction endonucleases N-terminal" evidence="1">
    <location>
        <begin position="11"/>
        <end position="219"/>
    </location>
</feature>
<organism evidence="3 4">
    <name type="scientific">Anoxybacillus flavithermus (strain DSM 21510 / WK1)</name>
    <dbReference type="NCBI Taxonomy" id="491915"/>
    <lineage>
        <taxon>Bacteria</taxon>
        <taxon>Bacillati</taxon>
        <taxon>Bacillota</taxon>
        <taxon>Bacilli</taxon>
        <taxon>Bacillales</taxon>
        <taxon>Anoxybacillaceae</taxon>
        <taxon>Anoxybacillus</taxon>
    </lineage>
</organism>
<dbReference type="PANTHER" id="PTHR35149:SF2">
    <property type="entry name" value="DUF262 DOMAIN-CONTAINING PROTEIN"/>
    <property type="match status" value="1"/>
</dbReference>
<dbReference type="EMBL" id="CP000922">
    <property type="protein sequence ID" value="ACJ34000.1"/>
    <property type="molecule type" value="Genomic_DNA"/>
</dbReference>
<dbReference type="Proteomes" id="UP000000742">
    <property type="component" value="Chromosome"/>
</dbReference>
<evidence type="ECO:0000259" key="1">
    <source>
        <dbReference type="Pfam" id="PF03235"/>
    </source>
</evidence>